<dbReference type="InterPro" id="IPR020449">
    <property type="entry name" value="Tscrpt_reg_AraC-type_HTH"/>
</dbReference>
<sequence>MTLVLPRDTHFHHPMEKVVFHFWQPEKSISREHTHEYCELFLVESGSGVHVINEKPYLLTAGTLCYLNRQDYHLFENMNNLNQVNLLYLGRDQFNIIKGIDHLLPAEDETNIWQIDMRIMKHVISRLSAHQEGAFMDKFFAESHKEMVFLEALHILSEWRYKTHDFSSSDDRISQIIIWLNNHWDRPLNIDGLCQMFAISRRTLQRGFAEYTGISPQQYLSLLKLLQAKYCLQFSQMTVSEVAIHCGFTDISYFSRLFRKQFGISPNQCQ</sequence>
<evidence type="ECO:0000256" key="3">
    <source>
        <dbReference type="ARBA" id="ARBA00023159"/>
    </source>
</evidence>
<dbReference type="SMART" id="SM00342">
    <property type="entry name" value="HTH_ARAC"/>
    <property type="match status" value="1"/>
</dbReference>
<dbReference type="InterPro" id="IPR003313">
    <property type="entry name" value="AraC-bd"/>
</dbReference>
<dbReference type="Proteomes" id="UP000307430">
    <property type="component" value="Unassembled WGS sequence"/>
</dbReference>
<dbReference type="PANTHER" id="PTHR43280:SF28">
    <property type="entry name" value="HTH-TYPE TRANSCRIPTIONAL ACTIVATOR RHAS"/>
    <property type="match status" value="1"/>
</dbReference>
<comment type="caution">
    <text evidence="7">The sequence shown here is derived from an EMBL/GenBank/DDBJ whole genome shotgun (WGS) entry which is preliminary data.</text>
</comment>
<evidence type="ECO:0000256" key="1">
    <source>
        <dbReference type="ARBA" id="ARBA00023015"/>
    </source>
</evidence>
<keyword evidence="4" id="KW-0804">Transcription</keyword>
<keyword evidence="3" id="KW-0010">Activator</keyword>
<protein>
    <recommendedName>
        <fullName evidence="5">Arabinose operon regulatory protein</fullName>
    </recommendedName>
</protein>
<dbReference type="EMBL" id="VCHQ01000018">
    <property type="protein sequence ID" value="TLV15634.1"/>
    <property type="molecule type" value="Genomic_DNA"/>
</dbReference>
<dbReference type="InterPro" id="IPR011051">
    <property type="entry name" value="RmlC_Cupin_sf"/>
</dbReference>
<dbReference type="InterPro" id="IPR018062">
    <property type="entry name" value="HTH_AraC-typ_CS"/>
</dbReference>
<organism evidence="7 8">
    <name type="scientific">Klebsiella indica</name>
    <dbReference type="NCBI Taxonomy" id="2582917"/>
    <lineage>
        <taxon>Bacteria</taxon>
        <taxon>Pseudomonadati</taxon>
        <taxon>Pseudomonadota</taxon>
        <taxon>Gammaproteobacteria</taxon>
        <taxon>Enterobacterales</taxon>
        <taxon>Enterobacteriaceae</taxon>
        <taxon>Klebsiella/Raoultella group</taxon>
        <taxon>Klebsiella</taxon>
    </lineage>
</organism>
<evidence type="ECO:0000259" key="6">
    <source>
        <dbReference type="PROSITE" id="PS01124"/>
    </source>
</evidence>
<evidence type="ECO:0000313" key="7">
    <source>
        <dbReference type="EMBL" id="TLV15634.1"/>
    </source>
</evidence>
<evidence type="ECO:0000313" key="8">
    <source>
        <dbReference type="Proteomes" id="UP000307430"/>
    </source>
</evidence>
<evidence type="ECO:0000256" key="5">
    <source>
        <dbReference type="ARBA" id="ARBA00044978"/>
    </source>
</evidence>
<evidence type="ECO:0000256" key="2">
    <source>
        <dbReference type="ARBA" id="ARBA00023125"/>
    </source>
</evidence>
<gene>
    <name evidence="7" type="ORF">FE839_14640</name>
</gene>
<name>A0A5R9LGS1_9ENTR</name>
<dbReference type="GO" id="GO:0003700">
    <property type="term" value="F:DNA-binding transcription factor activity"/>
    <property type="evidence" value="ECO:0007669"/>
    <property type="project" value="InterPro"/>
</dbReference>
<reference evidence="7 8" key="1">
    <citation type="submission" date="2019-05" db="EMBL/GenBank/DDBJ databases">
        <title>Genome sequence of Klebsiella sp strain TOUT106.</title>
        <authorList>
            <person name="Rahi P."/>
            <person name="Chaudhari D."/>
        </authorList>
    </citation>
    <scope>NUCLEOTIDE SEQUENCE [LARGE SCALE GENOMIC DNA]</scope>
    <source>
        <strain evidence="7 8">TOUT106</strain>
    </source>
</reference>
<keyword evidence="1" id="KW-0805">Transcription regulation</keyword>
<dbReference type="Pfam" id="PF12833">
    <property type="entry name" value="HTH_18"/>
    <property type="match status" value="1"/>
</dbReference>
<dbReference type="SUPFAM" id="SSF46689">
    <property type="entry name" value="Homeodomain-like"/>
    <property type="match status" value="2"/>
</dbReference>
<feature type="domain" description="HTH araC/xylS-type" evidence="6">
    <location>
        <begin position="174"/>
        <end position="270"/>
    </location>
</feature>
<dbReference type="AlphaFoldDB" id="A0A5R9LGS1"/>
<accession>A0A5R9LGS1</accession>
<dbReference type="PROSITE" id="PS01124">
    <property type="entry name" value="HTH_ARAC_FAMILY_2"/>
    <property type="match status" value="1"/>
</dbReference>
<dbReference type="InterPro" id="IPR009057">
    <property type="entry name" value="Homeodomain-like_sf"/>
</dbReference>
<dbReference type="RefSeq" id="WP_138361535.1">
    <property type="nucleotide sequence ID" value="NZ_JBCIVH010000030.1"/>
</dbReference>
<dbReference type="InterPro" id="IPR018060">
    <property type="entry name" value="HTH_AraC"/>
</dbReference>
<dbReference type="SUPFAM" id="SSF51182">
    <property type="entry name" value="RmlC-like cupins"/>
    <property type="match status" value="1"/>
</dbReference>
<dbReference type="Gene3D" id="2.60.120.10">
    <property type="entry name" value="Jelly Rolls"/>
    <property type="match status" value="1"/>
</dbReference>
<keyword evidence="8" id="KW-1185">Reference proteome</keyword>
<dbReference type="GO" id="GO:0043565">
    <property type="term" value="F:sequence-specific DNA binding"/>
    <property type="evidence" value="ECO:0007669"/>
    <property type="project" value="InterPro"/>
</dbReference>
<evidence type="ECO:0000256" key="4">
    <source>
        <dbReference type="ARBA" id="ARBA00023163"/>
    </source>
</evidence>
<dbReference type="PANTHER" id="PTHR43280">
    <property type="entry name" value="ARAC-FAMILY TRANSCRIPTIONAL REGULATOR"/>
    <property type="match status" value="1"/>
</dbReference>
<proteinExistence type="predicted"/>
<keyword evidence="2" id="KW-0238">DNA-binding</keyword>
<dbReference type="Gene3D" id="1.10.10.60">
    <property type="entry name" value="Homeodomain-like"/>
    <property type="match status" value="1"/>
</dbReference>
<dbReference type="Pfam" id="PF02311">
    <property type="entry name" value="AraC_binding"/>
    <property type="match status" value="1"/>
</dbReference>
<dbReference type="PROSITE" id="PS00041">
    <property type="entry name" value="HTH_ARAC_FAMILY_1"/>
    <property type="match status" value="1"/>
</dbReference>
<dbReference type="PRINTS" id="PR00032">
    <property type="entry name" value="HTHARAC"/>
</dbReference>
<dbReference type="InterPro" id="IPR014710">
    <property type="entry name" value="RmlC-like_jellyroll"/>
</dbReference>